<reference evidence="2" key="2">
    <citation type="submission" date="2023-06" db="EMBL/GenBank/DDBJ databases">
        <authorList>
            <person name="Swenson N.G."/>
            <person name="Wegrzyn J.L."/>
            <person name="Mcevoy S.L."/>
        </authorList>
    </citation>
    <scope>NUCLEOTIDE SEQUENCE</scope>
    <source>
        <strain evidence="2">NS2018</strain>
        <tissue evidence="2">Leaf</tissue>
    </source>
</reference>
<dbReference type="AlphaFoldDB" id="A0AA39W0K7"/>
<reference evidence="2" key="1">
    <citation type="journal article" date="2022" name="Plant J.">
        <title>Strategies of tolerance reflected in two North American maple genomes.</title>
        <authorList>
            <person name="McEvoy S.L."/>
            <person name="Sezen U.U."/>
            <person name="Trouern-Trend A."/>
            <person name="McMahon S.M."/>
            <person name="Schaberg P.G."/>
            <person name="Yang J."/>
            <person name="Wegrzyn J.L."/>
            <person name="Swenson N.G."/>
        </authorList>
    </citation>
    <scope>NUCLEOTIDE SEQUENCE</scope>
    <source>
        <strain evidence="2">NS2018</strain>
    </source>
</reference>
<proteinExistence type="predicted"/>
<name>A0AA39W0K7_ACESA</name>
<gene>
    <name evidence="2" type="ORF">LWI29_027051</name>
</gene>
<evidence type="ECO:0000313" key="2">
    <source>
        <dbReference type="EMBL" id="KAK0605454.1"/>
    </source>
</evidence>
<evidence type="ECO:0000256" key="1">
    <source>
        <dbReference type="SAM" id="MobiDB-lite"/>
    </source>
</evidence>
<organism evidence="2 3">
    <name type="scientific">Acer saccharum</name>
    <name type="common">Sugar maple</name>
    <dbReference type="NCBI Taxonomy" id="4024"/>
    <lineage>
        <taxon>Eukaryota</taxon>
        <taxon>Viridiplantae</taxon>
        <taxon>Streptophyta</taxon>
        <taxon>Embryophyta</taxon>
        <taxon>Tracheophyta</taxon>
        <taxon>Spermatophyta</taxon>
        <taxon>Magnoliopsida</taxon>
        <taxon>eudicotyledons</taxon>
        <taxon>Gunneridae</taxon>
        <taxon>Pentapetalae</taxon>
        <taxon>rosids</taxon>
        <taxon>malvids</taxon>
        <taxon>Sapindales</taxon>
        <taxon>Sapindaceae</taxon>
        <taxon>Hippocastanoideae</taxon>
        <taxon>Acereae</taxon>
        <taxon>Acer</taxon>
    </lineage>
</organism>
<dbReference type="Proteomes" id="UP001168877">
    <property type="component" value="Unassembled WGS sequence"/>
</dbReference>
<feature type="region of interest" description="Disordered" evidence="1">
    <location>
        <begin position="201"/>
        <end position="231"/>
    </location>
</feature>
<dbReference type="EMBL" id="JAUESC010000002">
    <property type="protein sequence ID" value="KAK0605454.1"/>
    <property type="molecule type" value="Genomic_DNA"/>
</dbReference>
<accession>A0AA39W0K7</accession>
<evidence type="ECO:0000313" key="3">
    <source>
        <dbReference type="Proteomes" id="UP001168877"/>
    </source>
</evidence>
<comment type="caution">
    <text evidence="2">The sequence shown here is derived from an EMBL/GenBank/DDBJ whole genome shotgun (WGS) entry which is preliminary data.</text>
</comment>
<protein>
    <submittedName>
        <fullName evidence="2">Uncharacterized protein</fullName>
    </submittedName>
</protein>
<sequence length="259" mass="28145">MRRLVTVPRGPLFLISLVSVKKLLREVPLRIRGVKVTNSAICSESAKELDASTLARPEYDVPLRDAGERDDTAPANALCPKPVDMSSLTSVGNFVPSSSVGPSSPSTLAVYPEGVREEPPAAPAALVRRLEHVLIQCLIEFRSFRLLIHKVSSPNVLTMPLYVLLRCVDFIDDFRDDFSTVFQSCIVVFVCERVTVRNPKTDSNSEFGRSSYGPTNRECAGEDSPGRGPHGLAVVEAVGPTAWSPFCSRVGHAPPTAWG</sequence>
<keyword evidence="3" id="KW-1185">Reference proteome</keyword>
<feature type="compositionally biased region" description="Polar residues" evidence="1">
    <location>
        <begin position="201"/>
        <end position="214"/>
    </location>
</feature>